<dbReference type="OrthoDB" id="233693at2"/>
<gene>
    <name evidence="2" type="ORF">Enr13x_13210</name>
</gene>
<dbReference type="KEGG" id="snep:Enr13x_13210"/>
<reference evidence="2 3" key="1">
    <citation type="submission" date="2019-03" db="EMBL/GenBank/DDBJ databases">
        <title>Deep-cultivation of Planctomycetes and their phenomic and genomic characterization uncovers novel biology.</title>
        <authorList>
            <person name="Wiegand S."/>
            <person name="Jogler M."/>
            <person name="Boedeker C."/>
            <person name="Pinto D."/>
            <person name="Vollmers J."/>
            <person name="Rivas-Marin E."/>
            <person name="Kohn T."/>
            <person name="Peeters S.H."/>
            <person name="Heuer A."/>
            <person name="Rast P."/>
            <person name="Oberbeckmann S."/>
            <person name="Bunk B."/>
            <person name="Jeske O."/>
            <person name="Meyerdierks A."/>
            <person name="Storesund J.E."/>
            <person name="Kallscheuer N."/>
            <person name="Luecker S."/>
            <person name="Lage O.M."/>
            <person name="Pohl T."/>
            <person name="Merkel B.J."/>
            <person name="Hornburger P."/>
            <person name="Mueller R.-W."/>
            <person name="Bruemmer F."/>
            <person name="Labrenz M."/>
            <person name="Spormann A.M."/>
            <person name="Op den Camp H."/>
            <person name="Overmann J."/>
            <person name="Amann R."/>
            <person name="Jetten M.S.M."/>
            <person name="Mascher T."/>
            <person name="Medema M.H."/>
            <person name="Devos D.P."/>
            <person name="Kaster A.-K."/>
            <person name="Ovreas L."/>
            <person name="Rohde M."/>
            <person name="Galperin M.Y."/>
            <person name="Jogler C."/>
        </authorList>
    </citation>
    <scope>NUCLEOTIDE SEQUENCE [LARGE SCALE GENOMIC DNA]</scope>
    <source>
        <strain evidence="2 3">Enr13</strain>
    </source>
</reference>
<dbReference type="RefSeq" id="WP_145385201.1">
    <property type="nucleotide sequence ID" value="NZ_CP037423.1"/>
</dbReference>
<feature type="chain" id="PRO_5021830120" evidence="1">
    <location>
        <begin position="23"/>
        <end position="575"/>
    </location>
</feature>
<name>A0A518HKV0_9BACT</name>
<protein>
    <submittedName>
        <fullName evidence="2">Uncharacterized protein</fullName>
    </submittedName>
</protein>
<dbReference type="EMBL" id="CP037423">
    <property type="protein sequence ID" value="QDV41482.1"/>
    <property type="molecule type" value="Genomic_DNA"/>
</dbReference>
<accession>A0A518HKV0</accession>
<organism evidence="2 3">
    <name type="scientific">Stieleria neptunia</name>
    <dbReference type="NCBI Taxonomy" id="2527979"/>
    <lineage>
        <taxon>Bacteria</taxon>
        <taxon>Pseudomonadati</taxon>
        <taxon>Planctomycetota</taxon>
        <taxon>Planctomycetia</taxon>
        <taxon>Pirellulales</taxon>
        <taxon>Pirellulaceae</taxon>
        <taxon>Stieleria</taxon>
    </lineage>
</organism>
<sequence length="575" mass="63927" precursor="true">MKVSIGFRLTFCVAVILSSAVAEEPENDLTLSLLSDSSGPVMQSTESFQLRVVDDNDEPIAGARVTPWALRSSQGHGSWTSDGDDRSETAPISTLTDEAGIAIVKYPMLRDVNERTKTIGVSVWVDHPDYVLEGSIHLDLPHDLQTAEPVVLKQGVDLFVRPMIDGEPVDPNSIVANWSDSRSWKNPGVMESVDSQTLKFPSLEIGAASVLLMCVHDDQITHSSRIVDVTLSADQRNEITVDLKPVVPIKGQLDPAVPRPIRNGRVVCWTLDPTVDYERAGFHSWSPVSENGDFVIPVWPTGEAIQLAGICDGYIGMSGEAPPEVSDPRNPDPYLRSQVIRPDQGDPVVLRMEPLLPCDITVVDEQEQPVEGVKVDSWPNIQWWNNGSQVYCDSLLRGEDMIRVRDRKRNYEAFLNEDYGLPFEIQTDQKGHATLMLPKGSQSLGIRDDRYELPAFLGRRYTKIKMVPGERSEITLTVQRKGTDHLGEWDKLAGVVFGCSTREGRRICALPEVREKMDEFAKTFREGKNQKDPKLLAEAFTIVADAFVKAGDLTESMKWRRKAAEQQSKIAAEAP</sequence>
<evidence type="ECO:0000256" key="1">
    <source>
        <dbReference type="SAM" id="SignalP"/>
    </source>
</evidence>
<proteinExistence type="predicted"/>
<feature type="signal peptide" evidence="1">
    <location>
        <begin position="1"/>
        <end position="22"/>
    </location>
</feature>
<dbReference type="Proteomes" id="UP000319004">
    <property type="component" value="Chromosome"/>
</dbReference>
<keyword evidence="3" id="KW-1185">Reference proteome</keyword>
<evidence type="ECO:0000313" key="2">
    <source>
        <dbReference type="EMBL" id="QDV41482.1"/>
    </source>
</evidence>
<dbReference type="AlphaFoldDB" id="A0A518HKV0"/>
<evidence type="ECO:0000313" key="3">
    <source>
        <dbReference type="Proteomes" id="UP000319004"/>
    </source>
</evidence>
<keyword evidence="1" id="KW-0732">Signal</keyword>